<name>A0A2I0URR2_LIMLA</name>
<evidence type="ECO:0000313" key="2">
    <source>
        <dbReference type="Proteomes" id="UP000233556"/>
    </source>
</evidence>
<dbReference type="AlphaFoldDB" id="A0A2I0URR2"/>
<accession>A0A2I0URR2</accession>
<dbReference type="OrthoDB" id="8064698at2759"/>
<reference evidence="2" key="2">
    <citation type="submission" date="2017-12" db="EMBL/GenBank/DDBJ databases">
        <title>Genome sequence of the Bar-tailed Godwit (Limosa lapponica baueri).</title>
        <authorList>
            <person name="Lima N.C.B."/>
            <person name="Parody-Merino A.M."/>
            <person name="Battley P.F."/>
            <person name="Fidler A.E."/>
            <person name="Prosdocimi F."/>
        </authorList>
    </citation>
    <scope>NUCLEOTIDE SEQUENCE [LARGE SCALE GENOMIC DNA]</scope>
</reference>
<keyword evidence="2" id="KW-1185">Reference proteome</keyword>
<evidence type="ECO:0000313" key="1">
    <source>
        <dbReference type="EMBL" id="PKU48728.1"/>
    </source>
</evidence>
<dbReference type="EMBL" id="KZ505648">
    <property type="protein sequence ID" value="PKU48728.1"/>
    <property type="molecule type" value="Genomic_DNA"/>
</dbReference>
<protein>
    <recommendedName>
        <fullName evidence="3">Rna-directed dna polymerase from mobile element jockey-like</fullName>
    </recommendedName>
</protein>
<sequence length="107" mass="12796">MKFNKAKCKVLQLSQDNPRHQYRLGEESIESTPDEKGLGVLVDEKLKHEKDRLRELQLFSLEKRRLRRKLLAAFQYMKGAYRRDGEGLFFREYSDRMRASSFKLKRG</sequence>
<evidence type="ECO:0008006" key="3">
    <source>
        <dbReference type="Google" id="ProtNLM"/>
    </source>
</evidence>
<dbReference type="Proteomes" id="UP000233556">
    <property type="component" value="Unassembled WGS sequence"/>
</dbReference>
<reference evidence="2" key="1">
    <citation type="submission" date="2017-11" db="EMBL/GenBank/DDBJ databases">
        <authorList>
            <person name="Lima N.C."/>
            <person name="Parody-Merino A.M."/>
            <person name="Battley P.F."/>
            <person name="Fidler A.E."/>
            <person name="Prosdocimi F."/>
        </authorList>
    </citation>
    <scope>NUCLEOTIDE SEQUENCE [LARGE SCALE GENOMIC DNA]</scope>
</reference>
<proteinExistence type="predicted"/>
<gene>
    <name evidence="1" type="ORF">llap_1052</name>
</gene>
<organism evidence="1 2">
    <name type="scientific">Limosa lapponica baueri</name>
    <dbReference type="NCBI Taxonomy" id="1758121"/>
    <lineage>
        <taxon>Eukaryota</taxon>
        <taxon>Metazoa</taxon>
        <taxon>Chordata</taxon>
        <taxon>Craniata</taxon>
        <taxon>Vertebrata</taxon>
        <taxon>Euteleostomi</taxon>
        <taxon>Archelosauria</taxon>
        <taxon>Archosauria</taxon>
        <taxon>Dinosauria</taxon>
        <taxon>Saurischia</taxon>
        <taxon>Theropoda</taxon>
        <taxon>Coelurosauria</taxon>
        <taxon>Aves</taxon>
        <taxon>Neognathae</taxon>
        <taxon>Neoaves</taxon>
        <taxon>Charadriiformes</taxon>
        <taxon>Scolopacidae</taxon>
        <taxon>Limosa</taxon>
    </lineage>
</organism>